<evidence type="ECO:0000256" key="2">
    <source>
        <dbReference type="SAM" id="Phobius"/>
    </source>
</evidence>
<evidence type="ECO:0000256" key="1">
    <source>
        <dbReference type="SAM" id="MobiDB-lite"/>
    </source>
</evidence>
<dbReference type="Pfam" id="PF05036">
    <property type="entry name" value="SPOR"/>
    <property type="match status" value="1"/>
</dbReference>
<reference evidence="4 5" key="1">
    <citation type="journal article" date="2021" name="Sci. Rep.">
        <title>The distribution of antibiotic resistance genes in chicken gut microbiota commensals.</title>
        <authorList>
            <person name="Juricova H."/>
            <person name="Matiasovicova J."/>
            <person name="Kubasova T."/>
            <person name="Cejkova D."/>
            <person name="Rychlik I."/>
        </authorList>
    </citation>
    <scope>NUCLEOTIDE SEQUENCE [LARGE SCALE GENOMIC DNA]</scope>
    <source>
        <strain evidence="4 5">An562</strain>
    </source>
</reference>
<dbReference type="PROSITE" id="PS51724">
    <property type="entry name" value="SPOR"/>
    <property type="match status" value="1"/>
</dbReference>
<feature type="compositionally biased region" description="Basic and acidic residues" evidence="1">
    <location>
        <begin position="271"/>
        <end position="302"/>
    </location>
</feature>
<proteinExistence type="predicted"/>
<feature type="domain" description="SPOR" evidence="3">
    <location>
        <begin position="145"/>
        <end position="225"/>
    </location>
</feature>
<accession>A0ABS2GWB2</accession>
<evidence type="ECO:0000259" key="3">
    <source>
        <dbReference type="PROSITE" id="PS51724"/>
    </source>
</evidence>
<dbReference type="Gene3D" id="3.30.70.1070">
    <property type="entry name" value="Sporulation related repeat"/>
    <property type="match status" value="1"/>
</dbReference>
<dbReference type="RefSeq" id="WP_205050610.1">
    <property type="nucleotide sequence ID" value="NZ_JACJKX010000012.1"/>
</dbReference>
<feature type="region of interest" description="Disordered" evidence="1">
    <location>
        <begin position="109"/>
        <end position="141"/>
    </location>
</feature>
<evidence type="ECO:0000313" key="5">
    <source>
        <dbReference type="Proteomes" id="UP000777002"/>
    </source>
</evidence>
<organism evidence="4 5">
    <name type="scientific">Parasutterella secunda</name>
    <dbReference type="NCBI Taxonomy" id="626947"/>
    <lineage>
        <taxon>Bacteria</taxon>
        <taxon>Pseudomonadati</taxon>
        <taxon>Pseudomonadota</taxon>
        <taxon>Betaproteobacteria</taxon>
        <taxon>Burkholderiales</taxon>
        <taxon>Sutterellaceae</taxon>
        <taxon>Parasutterella</taxon>
    </lineage>
</organism>
<comment type="caution">
    <text evidence="4">The sequence shown here is derived from an EMBL/GenBank/DDBJ whole genome shotgun (WGS) entry which is preliminary data.</text>
</comment>
<dbReference type="InterPro" id="IPR036680">
    <property type="entry name" value="SPOR-like_sf"/>
</dbReference>
<sequence>MQPSDKPTPDAFWKESEQKQAQPSSTLNEDKDLEVSQVKARFRHRLVGAVVIVAALVTTLPILFETPAIEGDKHALTEIPPIAKEPFYKMELPVNDRKPVSMPADASALKDLSKPNDVGQEEADKVAKSDTEVKSEEVAPHSYAPSTEGTLYIQVLATSSEAGAMREMARFQAMGLPVYSVKVQKKSATLWRVRLGLFKNREEAERVAKFLDTKKISHLPVQVEASAKKDINRIAPTRTLKSTVQEANAQARPVKAAPKAQPVKTPAVKKTASEQPKKAAQEIKKSAQAPKDKASVKKEVKKSTGAATSGAQKTQRPQTKPTSADPLGDLLKNTREEDIIAQKLREAARQ</sequence>
<keyword evidence="2" id="KW-0812">Transmembrane</keyword>
<feature type="transmembrane region" description="Helical" evidence="2">
    <location>
        <begin position="46"/>
        <end position="64"/>
    </location>
</feature>
<keyword evidence="2" id="KW-0472">Membrane</keyword>
<protein>
    <submittedName>
        <fullName evidence="4">SPOR domain-containing protein</fullName>
    </submittedName>
</protein>
<feature type="region of interest" description="Disordered" evidence="1">
    <location>
        <begin position="242"/>
        <end position="335"/>
    </location>
</feature>
<keyword evidence="5" id="KW-1185">Reference proteome</keyword>
<evidence type="ECO:0000313" key="4">
    <source>
        <dbReference type="EMBL" id="MBM6929021.1"/>
    </source>
</evidence>
<feature type="compositionally biased region" description="Polar residues" evidence="1">
    <location>
        <begin position="305"/>
        <end position="322"/>
    </location>
</feature>
<keyword evidence="2" id="KW-1133">Transmembrane helix</keyword>
<dbReference type="Proteomes" id="UP000777002">
    <property type="component" value="Unassembled WGS sequence"/>
</dbReference>
<feature type="compositionally biased region" description="Basic and acidic residues" evidence="1">
    <location>
        <begin position="122"/>
        <end position="139"/>
    </location>
</feature>
<gene>
    <name evidence="4" type="ORF">H5985_07050</name>
</gene>
<name>A0ABS2GWB2_9BURK</name>
<dbReference type="EMBL" id="JACJKX010000012">
    <property type="protein sequence ID" value="MBM6929021.1"/>
    <property type="molecule type" value="Genomic_DNA"/>
</dbReference>
<dbReference type="SUPFAM" id="SSF110997">
    <property type="entry name" value="Sporulation related repeat"/>
    <property type="match status" value="1"/>
</dbReference>
<dbReference type="InterPro" id="IPR007730">
    <property type="entry name" value="SPOR-like_dom"/>
</dbReference>
<feature type="region of interest" description="Disordered" evidence="1">
    <location>
        <begin position="1"/>
        <end position="31"/>
    </location>
</feature>